<dbReference type="SUPFAM" id="SSF110004">
    <property type="entry name" value="Glycolipid transfer protein, GLTP"/>
    <property type="match status" value="1"/>
</dbReference>
<keyword evidence="15" id="KW-0539">Nucleus</keyword>
<dbReference type="Gene3D" id="1.10.3520.10">
    <property type="entry name" value="Glycolipid transfer protein"/>
    <property type="match status" value="1"/>
</dbReference>
<name>A0A7K4JEX2_GEOCA</name>
<dbReference type="PANTHER" id="PTHR10219:SF20">
    <property type="entry name" value="CERAMIDE-1-PHOSPHATE TRANSFER PROTEIN"/>
    <property type="match status" value="1"/>
</dbReference>
<keyword evidence="8" id="KW-1003">Cell membrane</keyword>
<evidence type="ECO:0000256" key="14">
    <source>
        <dbReference type="ARBA" id="ARBA00023136"/>
    </source>
</evidence>
<evidence type="ECO:0000256" key="17">
    <source>
        <dbReference type="ARBA" id="ARBA00036900"/>
    </source>
</evidence>
<keyword evidence="11" id="KW-0333">Golgi apparatus</keyword>
<dbReference type="GO" id="GO:1902388">
    <property type="term" value="F:ceramide 1-phosphate transfer activity"/>
    <property type="evidence" value="ECO:0007669"/>
    <property type="project" value="TreeGrafter"/>
</dbReference>
<evidence type="ECO:0000256" key="19">
    <source>
        <dbReference type="ARBA" id="ARBA00042989"/>
    </source>
</evidence>
<dbReference type="Pfam" id="PF08718">
    <property type="entry name" value="GLTP"/>
    <property type="match status" value="1"/>
</dbReference>
<comment type="similarity">
    <text evidence="6">Belongs to the GLTP family.</text>
</comment>
<evidence type="ECO:0000256" key="8">
    <source>
        <dbReference type="ARBA" id="ARBA00022475"/>
    </source>
</evidence>
<sequence>APAAAPRCRRACAAAGRGTADTMAGEPGAFSLREVLTSFQTCVTERREVLLGPYLQGWRGLVRFLQALGTVFSLICKDAVAKVQIMEGYLSGEHGARYESLQLMVQHELAEGLVGFQPRSGRPDSGCRTLLRLHRALRWLELFLEGLRTASHNSRTSAICTESYNASLAAYHPWFVQKVATAAFCTLPSRDTFLESMNAGTAEEAVAMLGEALPCIRNVYSITQELFAQHGMLDLP</sequence>
<evidence type="ECO:0000259" key="20">
    <source>
        <dbReference type="Pfam" id="PF08718"/>
    </source>
</evidence>
<dbReference type="InterPro" id="IPR036497">
    <property type="entry name" value="GLTP_sf"/>
</dbReference>
<feature type="non-terminal residue" evidence="21">
    <location>
        <position position="1"/>
    </location>
</feature>
<evidence type="ECO:0000256" key="5">
    <source>
        <dbReference type="ARBA" id="ARBA00004514"/>
    </source>
</evidence>
<evidence type="ECO:0000256" key="16">
    <source>
        <dbReference type="ARBA" id="ARBA00036393"/>
    </source>
</evidence>
<evidence type="ECO:0000256" key="4">
    <source>
        <dbReference type="ARBA" id="ARBA00004509"/>
    </source>
</evidence>
<accession>A0A7K4JEX2</accession>
<evidence type="ECO:0000313" key="22">
    <source>
        <dbReference type="Proteomes" id="UP000531151"/>
    </source>
</evidence>
<evidence type="ECO:0000313" key="21">
    <source>
        <dbReference type="EMBL" id="NWH63725.1"/>
    </source>
</evidence>
<evidence type="ECO:0000256" key="10">
    <source>
        <dbReference type="ARBA" id="ARBA00022753"/>
    </source>
</evidence>
<dbReference type="EMBL" id="VWPV01022874">
    <property type="protein sequence ID" value="NWH63725.1"/>
    <property type="molecule type" value="Genomic_DNA"/>
</dbReference>
<dbReference type="GO" id="GO:0010008">
    <property type="term" value="C:endosome membrane"/>
    <property type="evidence" value="ECO:0007669"/>
    <property type="project" value="UniProtKB-SubCell"/>
</dbReference>
<dbReference type="FunFam" id="1.10.3520.10:FF:000002">
    <property type="entry name" value="Ceramide-1-phosphate transfer protein"/>
    <property type="match status" value="1"/>
</dbReference>
<dbReference type="GO" id="GO:0005794">
    <property type="term" value="C:Golgi apparatus"/>
    <property type="evidence" value="ECO:0007669"/>
    <property type="project" value="UniProtKB-SubCell"/>
</dbReference>
<keyword evidence="13" id="KW-0446">Lipid-binding</keyword>
<comment type="subcellular location">
    <subcellularLocation>
        <location evidence="2">Cell membrane</location>
        <topology evidence="2">Peripheral membrane protein</topology>
        <orientation evidence="2">Cytoplasmic side</orientation>
    </subcellularLocation>
    <subcellularLocation>
        <location evidence="5">Cytoplasm</location>
        <location evidence="5">Cytosol</location>
    </subcellularLocation>
    <subcellularLocation>
        <location evidence="3">Endosome membrane</location>
        <topology evidence="3">Peripheral membrane protein</topology>
    </subcellularLocation>
    <subcellularLocation>
        <location evidence="1">Golgi apparatus</location>
        <location evidence="1">trans-Golgi network membrane</location>
        <topology evidence="1">Peripheral membrane protein</topology>
    </subcellularLocation>
    <subcellularLocation>
        <location evidence="4">Nucleus outer membrane</location>
        <topology evidence="4">Peripheral membrane protein</topology>
    </subcellularLocation>
</comment>
<evidence type="ECO:0000256" key="2">
    <source>
        <dbReference type="ARBA" id="ARBA00004413"/>
    </source>
</evidence>
<feature type="non-terminal residue" evidence="21">
    <location>
        <position position="236"/>
    </location>
</feature>
<dbReference type="GO" id="GO:0005829">
    <property type="term" value="C:cytosol"/>
    <property type="evidence" value="ECO:0007669"/>
    <property type="project" value="UniProtKB-SubCell"/>
</dbReference>
<evidence type="ECO:0000256" key="7">
    <source>
        <dbReference type="ARBA" id="ARBA00022448"/>
    </source>
</evidence>
<keyword evidence="14" id="KW-0472">Membrane</keyword>
<organism evidence="21 22">
    <name type="scientific">Geococcyx californianus</name>
    <name type="common">Greater roadrunner</name>
    <name type="synonym">Saurothera californiana</name>
    <dbReference type="NCBI Taxonomy" id="8947"/>
    <lineage>
        <taxon>Eukaryota</taxon>
        <taxon>Metazoa</taxon>
        <taxon>Chordata</taxon>
        <taxon>Craniata</taxon>
        <taxon>Vertebrata</taxon>
        <taxon>Euteleostomi</taxon>
        <taxon>Archelosauria</taxon>
        <taxon>Archosauria</taxon>
        <taxon>Dinosauria</taxon>
        <taxon>Saurischia</taxon>
        <taxon>Theropoda</taxon>
        <taxon>Coelurosauria</taxon>
        <taxon>Aves</taxon>
        <taxon>Neognathae</taxon>
        <taxon>Neoaves</taxon>
        <taxon>Otidimorphae</taxon>
        <taxon>Cuculiformes</taxon>
        <taxon>Neomorphidae</taxon>
        <taxon>Geococcyx</taxon>
    </lineage>
</organism>
<comment type="caution">
    <text evidence="21">The sequence shown here is derived from an EMBL/GenBank/DDBJ whole genome shotgun (WGS) entry which is preliminary data.</text>
</comment>
<keyword evidence="22" id="KW-1185">Reference proteome</keyword>
<dbReference type="OrthoDB" id="116883at2759"/>
<evidence type="ECO:0000256" key="1">
    <source>
        <dbReference type="ARBA" id="ARBA00004150"/>
    </source>
</evidence>
<evidence type="ECO:0000256" key="12">
    <source>
        <dbReference type="ARBA" id="ARBA00023055"/>
    </source>
</evidence>
<comment type="catalytic activity">
    <reaction evidence="16">
        <text>N-(9Z-octadecenoyl)-sphing-4-enine-1-phosphate(in) = N-(9Z-octadecenoyl)-sphing-4-enine-1-phosphate(out)</text>
        <dbReference type="Rhea" id="RHEA:45688"/>
        <dbReference type="ChEBI" id="CHEBI:85378"/>
    </reaction>
    <physiologicalReaction direction="left-to-right" evidence="16">
        <dbReference type="Rhea" id="RHEA:45689"/>
    </physiologicalReaction>
</comment>
<evidence type="ECO:0000256" key="15">
    <source>
        <dbReference type="ARBA" id="ARBA00023242"/>
    </source>
</evidence>
<reference evidence="21 22" key="1">
    <citation type="submission" date="2019-09" db="EMBL/GenBank/DDBJ databases">
        <title>Bird 10,000 Genomes (B10K) Project - Family phase.</title>
        <authorList>
            <person name="Zhang G."/>
        </authorList>
    </citation>
    <scope>NUCLEOTIDE SEQUENCE [LARGE SCALE GENOMIC DNA]</scope>
    <source>
        <strain evidence="21">B10K-CU-031-07</strain>
        <tissue evidence="21">Muscle</tissue>
    </source>
</reference>
<keyword evidence="7" id="KW-0813">Transport</keyword>
<evidence type="ECO:0000256" key="6">
    <source>
        <dbReference type="ARBA" id="ARBA00007148"/>
    </source>
</evidence>
<dbReference type="GO" id="GO:0005886">
    <property type="term" value="C:plasma membrane"/>
    <property type="evidence" value="ECO:0007669"/>
    <property type="project" value="UniProtKB-SubCell"/>
</dbReference>
<dbReference type="AlphaFoldDB" id="A0A7K4JEX2"/>
<evidence type="ECO:0000256" key="13">
    <source>
        <dbReference type="ARBA" id="ARBA00023121"/>
    </source>
</evidence>
<dbReference type="GO" id="GO:0005640">
    <property type="term" value="C:nuclear outer membrane"/>
    <property type="evidence" value="ECO:0007669"/>
    <property type="project" value="UniProtKB-SubCell"/>
</dbReference>
<evidence type="ECO:0000256" key="9">
    <source>
        <dbReference type="ARBA" id="ARBA00022490"/>
    </source>
</evidence>
<dbReference type="GO" id="GO:1902387">
    <property type="term" value="F:ceramide 1-phosphate binding"/>
    <property type="evidence" value="ECO:0007669"/>
    <property type="project" value="TreeGrafter"/>
</dbReference>
<comment type="catalytic activity">
    <reaction evidence="17">
        <text>N-(hexadecanoyl)-sphing-4-enine-1-phosphate(in) = N-(hexadecanoyl)-sphing-4-enine-1-phosphate(out)</text>
        <dbReference type="Rhea" id="RHEA:45680"/>
        <dbReference type="ChEBI" id="CHEBI:72963"/>
    </reaction>
    <physiologicalReaction direction="left-to-right" evidence="17">
        <dbReference type="Rhea" id="RHEA:45681"/>
    </physiologicalReaction>
</comment>
<keyword evidence="9" id="KW-0963">Cytoplasm</keyword>
<keyword evidence="12" id="KW-0445">Lipid transport</keyword>
<dbReference type="InterPro" id="IPR014830">
    <property type="entry name" value="Glycolipid_transfer_prot_dom"/>
</dbReference>
<evidence type="ECO:0000256" key="18">
    <source>
        <dbReference type="ARBA" id="ARBA00039463"/>
    </source>
</evidence>
<keyword evidence="10" id="KW-0967">Endosome</keyword>
<feature type="domain" description="Glycolipid transfer protein" evidence="20">
    <location>
        <begin position="51"/>
        <end position="198"/>
    </location>
</feature>
<evidence type="ECO:0000256" key="11">
    <source>
        <dbReference type="ARBA" id="ARBA00023034"/>
    </source>
</evidence>
<proteinExistence type="inferred from homology"/>
<protein>
    <recommendedName>
        <fullName evidence="18">Ceramide-1-phosphate transfer protein</fullName>
    </recommendedName>
    <alternativeName>
        <fullName evidence="19">Glycolipid transfer protein domain-containing protein 1</fullName>
    </alternativeName>
</protein>
<dbReference type="PANTHER" id="PTHR10219">
    <property type="entry name" value="GLYCOLIPID TRANSFER PROTEIN-RELATED"/>
    <property type="match status" value="1"/>
</dbReference>
<gene>
    <name evidence="21" type="primary">Cptp</name>
    <name evidence="21" type="ORF">GEOCAL_R00492</name>
</gene>
<evidence type="ECO:0000256" key="3">
    <source>
        <dbReference type="ARBA" id="ARBA00004481"/>
    </source>
</evidence>
<dbReference type="GO" id="GO:0032691">
    <property type="term" value="P:negative regulation of interleukin-1 beta production"/>
    <property type="evidence" value="ECO:0007669"/>
    <property type="project" value="UniProtKB-ARBA"/>
</dbReference>
<dbReference type="Proteomes" id="UP000531151">
    <property type="component" value="Unassembled WGS sequence"/>
</dbReference>